<organism evidence="2 3">
    <name type="scientific">Operophtera brumata</name>
    <name type="common">Winter moth</name>
    <name type="synonym">Phalaena brumata</name>
    <dbReference type="NCBI Taxonomy" id="104452"/>
    <lineage>
        <taxon>Eukaryota</taxon>
        <taxon>Metazoa</taxon>
        <taxon>Ecdysozoa</taxon>
        <taxon>Arthropoda</taxon>
        <taxon>Hexapoda</taxon>
        <taxon>Insecta</taxon>
        <taxon>Pterygota</taxon>
        <taxon>Neoptera</taxon>
        <taxon>Endopterygota</taxon>
        <taxon>Lepidoptera</taxon>
        <taxon>Glossata</taxon>
        <taxon>Ditrysia</taxon>
        <taxon>Geometroidea</taxon>
        <taxon>Geometridae</taxon>
        <taxon>Larentiinae</taxon>
        <taxon>Operophtera</taxon>
    </lineage>
</organism>
<sequence>MHDNLTVRYHDTNHVLFCRSLDGIKFRPLQRSDPSGRRRSFKKRHSSSSTSSKDSRASRDEELKMFTSLEEAELSTNTPAQGEPNFGSAPNLSARSYSRSRSRTPKNDNWSVDASGDSTGERADEAKKLDSFDEEAKEEVNDDDEDFWGNSGD</sequence>
<feature type="compositionally biased region" description="Basic residues" evidence="1">
    <location>
        <begin position="37"/>
        <end position="46"/>
    </location>
</feature>
<gene>
    <name evidence="2" type="ORF">OBRU01_08921</name>
</gene>
<reference evidence="2 3" key="1">
    <citation type="journal article" date="2015" name="Genome Biol. Evol.">
        <title>The genome of winter moth (Operophtera brumata) provides a genomic perspective on sexual dimorphism and phenology.</title>
        <authorList>
            <person name="Derks M.F."/>
            <person name="Smit S."/>
            <person name="Salis L."/>
            <person name="Schijlen E."/>
            <person name="Bossers A."/>
            <person name="Mateman C."/>
            <person name="Pijl A.S."/>
            <person name="de Ridder D."/>
            <person name="Groenen M.A."/>
            <person name="Visser M.E."/>
            <person name="Megens H.J."/>
        </authorList>
    </citation>
    <scope>NUCLEOTIDE SEQUENCE [LARGE SCALE GENOMIC DNA]</scope>
    <source>
        <strain evidence="2">WM2013NL</strain>
        <tissue evidence="2">Head and thorax</tissue>
    </source>
</reference>
<dbReference type="Proteomes" id="UP000037510">
    <property type="component" value="Unassembled WGS sequence"/>
</dbReference>
<feature type="compositionally biased region" description="Basic and acidic residues" evidence="1">
    <location>
        <begin position="119"/>
        <end position="131"/>
    </location>
</feature>
<evidence type="ECO:0000313" key="3">
    <source>
        <dbReference type="Proteomes" id="UP000037510"/>
    </source>
</evidence>
<dbReference type="AlphaFoldDB" id="A0A0L7LAG1"/>
<feature type="compositionally biased region" description="Basic and acidic residues" evidence="1">
    <location>
        <begin position="53"/>
        <end position="64"/>
    </location>
</feature>
<feature type="compositionally biased region" description="Acidic residues" evidence="1">
    <location>
        <begin position="132"/>
        <end position="147"/>
    </location>
</feature>
<keyword evidence="3" id="KW-1185">Reference proteome</keyword>
<evidence type="ECO:0000313" key="2">
    <source>
        <dbReference type="EMBL" id="KOB72191.1"/>
    </source>
</evidence>
<feature type="region of interest" description="Disordered" evidence="1">
    <location>
        <begin position="27"/>
        <end position="153"/>
    </location>
</feature>
<dbReference type="STRING" id="104452.A0A0L7LAG1"/>
<proteinExistence type="predicted"/>
<accession>A0A0L7LAG1</accession>
<name>A0A0L7LAG1_OPEBR</name>
<evidence type="ECO:0000256" key="1">
    <source>
        <dbReference type="SAM" id="MobiDB-lite"/>
    </source>
</evidence>
<feature type="compositionally biased region" description="Polar residues" evidence="1">
    <location>
        <begin position="107"/>
        <end position="118"/>
    </location>
</feature>
<dbReference type="EMBL" id="JTDY01002068">
    <property type="protein sequence ID" value="KOB72191.1"/>
    <property type="molecule type" value="Genomic_DNA"/>
</dbReference>
<comment type="caution">
    <text evidence="2">The sequence shown here is derived from an EMBL/GenBank/DDBJ whole genome shotgun (WGS) entry which is preliminary data.</text>
</comment>
<protein>
    <submittedName>
        <fullName evidence="2">Uncharacterized protein</fullName>
    </submittedName>
</protein>